<sequence length="411" mass="46381">MKPWITLLCIGADLCPVFFGWSQTPVSLVNQPNLRFEEHFDSVRNWADGFTDGAGAEHWSPVGIRPGGTIPDGITTTITTDTFAKAYLTPGVHKSPSTTSETYLELLTSGSEDYSSALAVDFWVDFQHIIPGKFAFDVSSIHNGNPGSDRRARLQVYYSIDLQAFHLIPDLQFEAINYQDTTIHLQTDLPDSLANHVVMFRFYSFNSSGGSKGSRPRIAIDNLAVEAHEQDMPLRLVLFEAEMIKLAVVLRWITDSEQHIARFVVERSPDAMHFEPVGQVPAAGNSDVQQTYHFTDFPESAGSWFYRLSIVELDGHVVYSPVVKVVWRTPYLKRIYPNPAHDRLYVEWSMPLQNRVECRLLGLDGKTRWSGHLRAGQTQLNVPLQGLPAGLYYLWIQEWQAPAYAFPVVHL</sequence>
<dbReference type="AlphaFoldDB" id="A0A1I7NCQ7"/>
<reference evidence="2" key="1">
    <citation type="submission" date="2016-10" db="EMBL/GenBank/DDBJ databases">
        <authorList>
            <person name="Varghese N."/>
            <person name="Submissions S."/>
        </authorList>
    </citation>
    <scope>NUCLEOTIDE SEQUENCE [LARGE SCALE GENOMIC DNA]</scope>
    <source>
        <strain evidence="2">DSM 14807</strain>
    </source>
</reference>
<protein>
    <recommendedName>
        <fullName evidence="3">Por secretion system C-terminal sorting domain-containing protein</fullName>
    </recommendedName>
</protein>
<evidence type="ECO:0008006" key="3">
    <source>
        <dbReference type="Google" id="ProtNLM"/>
    </source>
</evidence>
<dbReference type="EMBL" id="FPCJ01000001">
    <property type="protein sequence ID" value="SFV32439.1"/>
    <property type="molecule type" value="Genomic_DNA"/>
</dbReference>
<dbReference type="Proteomes" id="UP000199537">
    <property type="component" value="Unassembled WGS sequence"/>
</dbReference>
<organism evidence="1 2">
    <name type="scientific">Thermoflavifilum thermophilum</name>
    <dbReference type="NCBI Taxonomy" id="1393122"/>
    <lineage>
        <taxon>Bacteria</taxon>
        <taxon>Pseudomonadati</taxon>
        <taxon>Bacteroidota</taxon>
        <taxon>Chitinophagia</taxon>
        <taxon>Chitinophagales</taxon>
        <taxon>Chitinophagaceae</taxon>
        <taxon>Thermoflavifilum</taxon>
    </lineage>
</organism>
<proteinExistence type="predicted"/>
<evidence type="ECO:0000313" key="1">
    <source>
        <dbReference type="EMBL" id="SFV32439.1"/>
    </source>
</evidence>
<name>A0A1I7NCQ7_9BACT</name>
<keyword evidence="2" id="KW-1185">Reference proteome</keyword>
<gene>
    <name evidence="1" type="ORF">SAMN05660895_1345</name>
</gene>
<accession>A0A1I7NCQ7</accession>
<dbReference type="OrthoDB" id="9805017at2"/>
<dbReference type="RefSeq" id="WP_092459166.1">
    <property type="nucleotide sequence ID" value="NZ_FPCJ01000001.1"/>
</dbReference>
<dbReference type="STRING" id="1393122.SAMN05660895_1345"/>
<evidence type="ECO:0000313" key="2">
    <source>
        <dbReference type="Proteomes" id="UP000199537"/>
    </source>
</evidence>